<reference evidence="9" key="1">
    <citation type="submission" date="2003-08" db="EMBL/GenBank/DDBJ databases">
        <authorList>
            <person name="Birren B."/>
            <person name="Nusbaum C."/>
            <person name="Abebe A."/>
            <person name="Abouelleil A."/>
            <person name="Adekoya E."/>
            <person name="Ait-zahra M."/>
            <person name="Allen N."/>
            <person name="Allen T."/>
            <person name="An P."/>
            <person name="Anderson M."/>
            <person name="Anderson S."/>
            <person name="Arachchi H."/>
            <person name="Armbruster J."/>
            <person name="Bachantsang P."/>
            <person name="Baldwin J."/>
            <person name="Barry A."/>
            <person name="Bayul T."/>
            <person name="Blitshsteyn B."/>
            <person name="Bloom T."/>
            <person name="Blye J."/>
            <person name="Boguslavskiy L."/>
            <person name="Borowsky M."/>
            <person name="Boukhgalter B."/>
            <person name="Brunache A."/>
            <person name="Butler J."/>
            <person name="Calixte N."/>
            <person name="Calvo S."/>
            <person name="Camarata J."/>
            <person name="Campo K."/>
            <person name="Chang J."/>
            <person name="Cheshatsang Y."/>
            <person name="Citroen M."/>
            <person name="Collymore A."/>
            <person name="Considine T."/>
            <person name="Cook A."/>
            <person name="Cooke P."/>
            <person name="Corum B."/>
            <person name="Cuomo C."/>
            <person name="David R."/>
            <person name="Dawoe T."/>
            <person name="Degray S."/>
            <person name="Dodge S."/>
            <person name="Dooley K."/>
            <person name="Dorje P."/>
            <person name="Dorjee K."/>
            <person name="Dorris L."/>
            <person name="Duffey N."/>
            <person name="Dupes A."/>
            <person name="Elkins T."/>
            <person name="Engels R."/>
            <person name="Erickson J."/>
            <person name="Farina A."/>
            <person name="Faro S."/>
            <person name="Ferreira P."/>
            <person name="Fischer H."/>
            <person name="Fitzgerald M."/>
            <person name="Foley K."/>
            <person name="Gage D."/>
            <person name="Galagan J."/>
            <person name="Gearin G."/>
            <person name="Gnerre S."/>
            <person name="Gnirke A."/>
            <person name="Goyette A."/>
            <person name="Graham J."/>
            <person name="Grandbois E."/>
            <person name="Gyaltsen K."/>
            <person name="Hafez N."/>
            <person name="Hagopian D."/>
            <person name="Hagos B."/>
            <person name="Hall J."/>
            <person name="Hatcher B."/>
            <person name="Heller A."/>
            <person name="Higgins H."/>
            <person name="Honan T."/>
            <person name="Horn A."/>
            <person name="Houde N."/>
            <person name="Hughes L."/>
            <person name="Hulme W."/>
            <person name="Husby E."/>
            <person name="Iliev I."/>
            <person name="Jaffe D."/>
            <person name="Jones C."/>
            <person name="Kamal M."/>
            <person name="Kamat A."/>
            <person name="Kamvysselis M."/>
            <person name="Karlsson E."/>
            <person name="Kells C."/>
            <person name="Kieu A."/>
            <person name="Kisner P."/>
            <person name="Kodira C."/>
            <person name="Kulbokas E."/>
            <person name="Labutti K."/>
            <person name="Lama D."/>
            <person name="Landers T."/>
            <person name="Leger J."/>
            <person name="Levine S."/>
            <person name="Lewis D."/>
            <person name="Lewis T."/>
            <person name="Lindblad-toh K."/>
            <person name="Liu X."/>
            <person name="Lokyitsang T."/>
            <person name="Lokyitsang Y."/>
            <person name="Lucien O."/>
            <person name="Lui A."/>
            <person name="Ma L.J."/>
            <person name="Mabbitt R."/>
            <person name="Macdonald J."/>
            <person name="Maclean C."/>
            <person name="Major J."/>
            <person name="Manning J."/>
            <person name="Marabella R."/>
            <person name="Maru K."/>
            <person name="Matthews C."/>
            <person name="Mauceli E."/>
            <person name="Mccarthy M."/>
            <person name="Mcdonough S."/>
            <person name="Mcghee T."/>
            <person name="Meldrim J."/>
            <person name="Meneus L."/>
            <person name="Mesirov J."/>
            <person name="Mihalev A."/>
            <person name="Mihova T."/>
            <person name="Mikkelsen T."/>
            <person name="Mlenga V."/>
            <person name="Moru K."/>
            <person name="Mozes J."/>
            <person name="Mulrain L."/>
            <person name="Munson G."/>
            <person name="Naylor J."/>
            <person name="Newes C."/>
            <person name="Nguyen C."/>
            <person name="Nguyen N."/>
            <person name="Nguyen T."/>
            <person name="Nicol R."/>
            <person name="Nielsen C."/>
            <person name="Nizzari M."/>
            <person name="Norbu C."/>
            <person name="Norbu N."/>
            <person name="O'donnell P."/>
            <person name="Okoawo O."/>
            <person name="O'leary S."/>
            <person name="Omotosho B."/>
            <person name="O'neill K."/>
            <person name="Osman S."/>
            <person name="Parker S."/>
            <person name="Perrin D."/>
            <person name="Phunkhang P."/>
            <person name="Piqani B."/>
            <person name="Purcell S."/>
            <person name="Rachupka T."/>
            <person name="Ramasamy U."/>
            <person name="Rameau R."/>
            <person name="Ray V."/>
            <person name="Raymond C."/>
            <person name="Retta R."/>
            <person name="Richardson S."/>
            <person name="Rise C."/>
            <person name="Rodriguez J."/>
            <person name="Rogers J."/>
            <person name="Rogov P."/>
            <person name="Rutman M."/>
            <person name="Schupbach R."/>
            <person name="Seaman C."/>
            <person name="Settipalli S."/>
            <person name="Sharpe T."/>
            <person name="Sheridan J."/>
            <person name="Sherpa N."/>
            <person name="Shi J."/>
            <person name="Smirnov S."/>
            <person name="Smith C."/>
            <person name="Sougnez C."/>
            <person name="Spencer B."/>
            <person name="Stalker J."/>
            <person name="Stange-thomann N."/>
            <person name="Stavropoulos S."/>
            <person name="Stetson K."/>
            <person name="Stone C."/>
            <person name="Stone S."/>
            <person name="Stubbs M."/>
            <person name="Talamas J."/>
            <person name="Tchuinga P."/>
            <person name="Tenzing P."/>
            <person name="Tesfaye S."/>
            <person name="Theodore J."/>
            <person name="Thoulutsang Y."/>
            <person name="Topham K."/>
            <person name="Towey S."/>
            <person name="Tsamla T."/>
            <person name="Tsomo N."/>
            <person name="Vallee D."/>
            <person name="Vassiliev H."/>
            <person name="Venkataraman V."/>
            <person name="Vinson J."/>
            <person name="Vo A."/>
            <person name="Wade C."/>
            <person name="Wang S."/>
            <person name="Wangchuk T."/>
            <person name="Wangdi T."/>
            <person name="Whittaker C."/>
            <person name="Wilkinson J."/>
            <person name="Wu Y."/>
            <person name="Wyman D."/>
            <person name="Yadav S."/>
            <person name="Yang S."/>
            <person name="Yang X."/>
            <person name="Yeager S."/>
            <person name="Yee E."/>
            <person name="Young G."/>
            <person name="Zainoun J."/>
            <person name="Zembeck L."/>
            <person name="Zimmer A."/>
            <person name="Zody M."/>
            <person name="Lander E."/>
        </authorList>
    </citation>
    <scope>NUCLEOTIDE SEQUENCE [LARGE SCALE GENOMIC DNA]</scope>
</reference>
<dbReference type="GeneTree" id="ENSGT00910000144476"/>
<evidence type="ECO:0000256" key="1">
    <source>
        <dbReference type="ARBA" id="ARBA00004141"/>
    </source>
</evidence>
<dbReference type="STRING" id="51511.ENSCSAVP00000019587"/>
<feature type="transmembrane region" description="Helical" evidence="6">
    <location>
        <begin position="12"/>
        <end position="41"/>
    </location>
</feature>
<dbReference type="GO" id="GO:0070837">
    <property type="term" value="P:dehydroascorbic acid transport"/>
    <property type="evidence" value="ECO:0007669"/>
    <property type="project" value="TreeGrafter"/>
</dbReference>
<proteinExistence type="predicted"/>
<keyword evidence="9" id="KW-1185">Reference proteome</keyword>
<dbReference type="eggNOG" id="KOG0569">
    <property type="taxonomic scope" value="Eukaryota"/>
</dbReference>
<keyword evidence="3 6" id="KW-0812">Transmembrane</keyword>
<reference evidence="8" key="3">
    <citation type="submission" date="2025-09" db="UniProtKB">
        <authorList>
            <consortium name="Ensembl"/>
        </authorList>
    </citation>
    <scope>IDENTIFICATION</scope>
</reference>
<dbReference type="InParanoid" id="H2ZPS1"/>
<evidence type="ECO:0000256" key="5">
    <source>
        <dbReference type="ARBA" id="ARBA00023136"/>
    </source>
</evidence>
<sequence>MQLGHVTSLFSIIVVSLIGGLTGSYEAIIIGRFFTGLNVGISYNLPSLMVSETSAPGKLGFWQSVVGSAVASGFLIAATLGHPKVLGTMALWPLSVALAGVPAIMYLISSIWLPESPFYLIRNGMQDE</sequence>
<evidence type="ECO:0000256" key="6">
    <source>
        <dbReference type="SAM" id="Phobius"/>
    </source>
</evidence>
<dbReference type="GO" id="GO:0005886">
    <property type="term" value="C:plasma membrane"/>
    <property type="evidence" value="ECO:0007669"/>
    <property type="project" value="TreeGrafter"/>
</dbReference>
<dbReference type="PROSITE" id="PS50850">
    <property type="entry name" value="MFS"/>
    <property type="match status" value="1"/>
</dbReference>
<dbReference type="InterPro" id="IPR036259">
    <property type="entry name" value="MFS_trans_sf"/>
</dbReference>
<dbReference type="GO" id="GO:0055056">
    <property type="term" value="F:D-glucose transmembrane transporter activity"/>
    <property type="evidence" value="ECO:0007669"/>
    <property type="project" value="TreeGrafter"/>
</dbReference>
<name>H2ZPS1_CIOSA</name>
<accession>H2ZPS1</accession>
<evidence type="ECO:0000313" key="9">
    <source>
        <dbReference type="Proteomes" id="UP000007875"/>
    </source>
</evidence>
<dbReference type="AlphaFoldDB" id="H2ZPS1"/>
<dbReference type="HOGENOM" id="CLU_1964466_0_0_1"/>
<evidence type="ECO:0000256" key="2">
    <source>
        <dbReference type="ARBA" id="ARBA00022448"/>
    </source>
</evidence>
<dbReference type="GO" id="GO:0046323">
    <property type="term" value="P:D-glucose import"/>
    <property type="evidence" value="ECO:0007669"/>
    <property type="project" value="TreeGrafter"/>
</dbReference>
<organism evidence="8 9">
    <name type="scientific">Ciona savignyi</name>
    <name type="common">Pacific transparent sea squirt</name>
    <dbReference type="NCBI Taxonomy" id="51511"/>
    <lineage>
        <taxon>Eukaryota</taxon>
        <taxon>Metazoa</taxon>
        <taxon>Chordata</taxon>
        <taxon>Tunicata</taxon>
        <taxon>Ascidiacea</taxon>
        <taxon>Phlebobranchia</taxon>
        <taxon>Cionidae</taxon>
        <taxon>Ciona</taxon>
    </lineage>
</organism>
<feature type="domain" description="Major facilitator superfamily (MFS) profile" evidence="7">
    <location>
        <begin position="1"/>
        <end position="128"/>
    </location>
</feature>
<evidence type="ECO:0000256" key="4">
    <source>
        <dbReference type="ARBA" id="ARBA00022989"/>
    </source>
</evidence>
<keyword evidence="4 6" id="KW-1133">Transmembrane helix</keyword>
<feature type="transmembrane region" description="Helical" evidence="6">
    <location>
        <begin position="92"/>
        <end position="113"/>
    </location>
</feature>
<reference evidence="8" key="2">
    <citation type="submission" date="2025-08" db="UniProtKB">
        <authorList>
            <consortium name="Ensembl"/>
        </authorList>
    </citation>
    <scope>IDENTIFICATION</scope>
</reference>
<dbReference type="PANTHER" id="PTHR23503:SF8">
    <property type="entry name" value="FACILITATED GLUCOSE TRANSPORTER PROTEIN 1"/>
    <property type="match status" value="1"/>
</dbReference>
<keyword evidence="2" id="KW-0813">Transport</keyword>
<dbReference type="Proteomes" id="UP000007875">
    <property type="component" value="Unassembled WGS sequence"/>
</dbReference>
<dbReference type="InterPro" id="IPR045263">
    <property type="entry name" value="GLUT"/>
</dbReference>
<evidence type="ECO:0000259" key="7">
    <source>
        <dbReference type="PROSITE" id="PS50850"/>
    </source>
</evidence>
<dbReference type="Gene3D" id="1.20.1250.20">
    <property type="entry name" value="MFS general substrate transporter like domains"/>
    <property type="match status" value="1"/>
</dbReference>
<comment type="subcellular location">
    <subcellularLocation>
        <location evidence="1">Membrane</location>
        <topology evidence="1">Multi-pass membrane protein</topology>
    </subcellularLocation>
</comment>
<dbReference type="Pfam" id="PF00083">
    <property type="entry name" value="Sugar_tr"/>
    <property type="match status" value="1"/>
</dbReference>
<dbReference type="InterPro" id="IPR005828">
    <property type="entry name" value="MFS_sugar_transport-like"/>
</dbReference>
<evidence type="ECO:0000256" key="3">
    <source>
        <dbReference type="ARBA" id="ARBA00022692"/>
    </source>
</evidence>
<dbReference type="InterPro" id="IPR020846">
    <property type="entry name" value="MFS_dom"/>
</dbReference>
<dbReference type="Ensembl" id="ENSCSAVT00000019799.1">
    <property type="protein sequence ID" value="ENSCSAVP00000019587.1"/>
    <property type="gene ID" value="ENSCSAVG00000011481.1"/>
</dbReference>
<evidence type="ECO:0000313" key="8">
    <source>
        <dbReference type="Ensembl" id="ENSCSAVP00000019587.1"/>
    </source>
</evidence>
<dbReference type="PANTHER" id="PTHR23503">
    <property type="entry name" value="SOLUTE CARRIER FAMILY 2"/>
    <property type="match status" value="1"/>
</dbReference>
<dbReference type="SUPFAM" id="SSF103473">
    <property type="entry name" value="MFS general substrate transporter"/>
    <property type="match status" value="1"/>
</dbReference>
<keyword evidence="5 6" id="KW-0472">Membrane</keyword>
<feature type="transmembrane region" description="Helical" evidence="6">
    <location>
        <begin position="61"/>
        <end position="80"/>
    </location>
</feature>
<protein>
    <recommendedName>
        <fullName evidence="7">Major facilitator superfamily (MFS) profile domain-containing protein</fullName>
    </recommendedName>
</protein>